<dbReference type="EMBL" id="CAJVCH010525111">
    <property type="protein sequence ID" value="CAG7822013.1"/>
    <property type="molecule type" value="Genomic_DNA"/>
</dbReference>
<keyword evidence="1" id="KW-0732">Signal</keyword>
<dbReference type="AlphaFoldDB" id="A0A8J2PGA1"/>
<organism evidence="2 3">
    <name type="scientific">Allacma fusca</name>
    <dbReference type="NCBI Taxonomy" id="39272"/>
    <lineage>
        <taxon>Eukaryota</taxon>
        <taxon>Metazoa</taxon>
        <taxon>Ecdysozoa</taxon>
        <taxon>Arthropoda</taxon>
        <taxon>Hexapoda</taxon>
        <taxon>Collembola</taxon>
        <taxon>Symphypleona</taxon>
        <taxon>Sminthuridae</taxon>
        <taxon>Allacma</taxon>
    </lineage>
</organism>
<dbReference type="Proteomes" id="UP000708208">
    <property type="component" value="Unassembled WGS sequence"/>
</dbReference>
<evidence type="ECO:0000313" key="2">
    <source>
        <dbReference type="EMBL" id="CAG7822013.1"/>
    </source>
</evidence>
<feature type="chain" id="PRO_5035179584" evidence="1">
    <location>
        <begin position="19"/>
        <end position="387"/>
    </location>
</feature>
<evidence type="ECO:0000256" key="1">
    <source>
        <dbReference type="SAM" id="SignalP"/>
    </source>
</evidence>
<protein>
    <submittedName>
        <fullName evidence="2">Uncharacterized protein</fullName>
    </submittedName>
</protein>
<sequence length="387" mass="43803">MKIWAAFIILLQIWGSHSELNGTELPCALSWAESSLANPEIPKNIIKLQSTGENSQYIIRGKFVGEEDYVVGRYDDREDIKTIFLPFFGNKDENSTMNSTFEFLINPNECYMEWAEDPSSHQMELQVSVQGDSTQVVGIHFTRNIWYPAHVDTSEGKAYVAVEEGIDGTEESPSYYVLLAFSKEIEMDLIDFIFPDETIGEQKDFVGMDEIHNDGPGEVSVTLTHEKNITETYSVTISKTWTTTRTETIRVGFWWWGRWVLQTYSNTRTEEETYTTTESNIFRVTQRVVVPAWTSIEACSVIKLSENKVMNYTAAVRYSARGADPEKILEVLKKEKIDAVIQDGEVRGKKLMEGQLKAAMALNTEFLVVPYGSGVEKCVVPTLGSKP</sequence>
<gene>
    <name evidence="2" type="ORF">AFUS01_LOCUS32311</name>
</gene>
<evidence type="ECO:0000313" key="3">
    <source>
        <dbReference type="Proteomes" id="UP000708208"/>
    </source>
</evidence>
<name>A0A8J2PGA1_9HEXA</name>
<accession>A0A8J2PGA1</accession>
<feature type="signal peptide" evidence="1">
    <location>
        <begin position="1"/>
        <end position="18"/>
    </location>
</feature>
<proteinExistence type="predicted"/>
<comment type="caution">
    <text evidence="2">The sequence shown here is derived from an EMBL/GenBank/DDBJ whole genome shotgun (WGS) entry which is preliminary data.</text>
</comment>
<reference evidence="2" key="1">
    <citation type="submission" date="2021-06" db="EMBL/GenBank/DDBJ databases">
        <authorList>
            <person name="Hodson N. C."/>
            <person name="Mongue J. A."/>
            <person name="Jaron S. K."/>
        </authorList>
    </citation>
    <scope>NUCLEOTIDE SEQUENCE</scope>
</reference>
<keyword evidence="3" id="KW-1185">Reference proteome</keyword>